<dbReference type="PANTHER" id="PTHR21310">
    <property type="entry name" value="AMINOGLYCOSIDE PHOSPHOTRANSFERASE-RELATED-RELATED"/>
    <property type="match status" value="1"/>
</dbReference>
<evidence type="ECO:0000313" key="3">
    <source>
        <dbReference type="Proteomes" id="UP001265746"/>
    </source>
</evidence>
<dbReference type="EMBL" id="JAUJFL010000003">
    <property type="protein sequence ID" value="KAK2606996.1"/>
    <property type="molecule type" value="Genomic_DNA"/>
</dbReference>
<evidence type="ECO:0000313" key="2">
    <source>
        <dbReference type="EMBL" id="KAK2606996.1"/>
    </source>
</evidence>
<accession>A0AAD9W384</accession>
<proteinExistence type="predicted"/>
<evidence type="ECO:0000259" key="1">
    <source>
        <dbReference type="Pfam" id="PF01636"/>
    </source>
</evidence>
<name>A0AAD9W384_PHOAM</name>
<feature type="domain" description="Aminoglycoside phosphotransferase" evidence="1">
    <location>
        <begin position="2"/>
        <end position="233"/>
    </location>
</feature>
<dbReference type="AlphaFoldDB" id="A0AAD9W384"/>
<reference evidence="2" key="1">
    <citation type="submission" date="2023-06" db="EMBL/GenBank/DDBJ databases">
        <authorList>
            <person name="Noh H."/>
        </authorList>
    </citation>
    <scope>NUCLEOTIDE SEQUENCE</scope>
    <source>
        <strain evidence="2">DUCC20226</strain>
    </source>
</reference>
<dbReference type="Proteomes" id="UP001265746">
    <property type="component" value="Unassembled WGS sequence"/>
</dbReference>
<dbReference type="InterPro" id="IPR051678">
    <property type="entry name" value="AGP_Transferase"/>
</dbReference>
<protein>
    <recommendedName>
        <fullName evidence="1">Aminoglycoside phosphotransferase domain-containing protein</fullName>
    </recommendedName>
</protein>
<keyword evidence="3" id="KW-1185">Reference proteome</keyword>
<dbReference type="Gene3D" id="3.90.1200.10">
    <property type="match status" value="1"/>
</dbReference>
<dbReference type="SUPFAM" id="SSF56112">
    <property type="entry name" value="Protein kinase-like (PK-like)"/>
    <property type="match status" value="1"/>
</dbReference>
<dbReference type="PANTHER" id="PTHR21310:SF37">
    <property type="entry name" value="AMINOGLYCOSIDE PHOSPHOTRANSFERASE DOMAIN-CONTAINING PROTEIN"/>
    <property type="match status" value="1"/>
</dbReference>
<comment type="caution">
    <text evidence="2">The sequence shown here is derived from an EMBL/GenBank/DDBJ whole genome shotgun (WGS) entry which is preliminary data.</text>
</comment>
<dbReference type="InterPro" id="IPR002575">
    <property type="entry name" value="Aminoglycoside_PTrfase"/>
</dbReference>
<gene>
    <name evidence="2" type="ORF">N8I77_005710</name>
</gene>
<dbReference type="InterPro" id="IPR011009">
    <property type="entry name" value="Kinase-like_dom_sf"/>
</dbReference>
<sequence>MVMNYLSEHTSIPVPRVYHWGPVEDSPQQLGPFMIEEFMPGKNLGDVLKKPTEDETDPAILDPEISEQKLDIVYEQIAGFMLELSRLEFSHIGAISKDATSDQWAVTRPPLTYDMNEVVAFAGFPADRFNATAPFSSASEYFTERAQCLQTNLDTQRNIAFEDEETTWDRYVARQCFAKLVSTFTADDSGPFRLFCDDLRPSNMLVDPETMRITAVLDFEFTNVMPAQLAYDLPWWLILRQPAILVSDGKQEFLDLFEPRKEQFILAMERVEAKSPLPAREPCLSARMRESWDSGRFWFNLASRSSFDVDEIYWKVLHKEGMGELMLDAATLAEKDRFLRRKKDQFDAFWKEKKNDPRFDE</sequence>
<dbReference type="Pfam" id="PF01636">
    <property type="entry name" value="APH"/>
    <property type="match status" value="1"/>
</dbReference>
<organism evidence="2 3">
    <name type="scientific">Phomopsis amygdali</name>
    <name type="common">Fusicoccum amygdali</name>
    <dbReference type="NCBI Taxonomy" id="1214568"/>
    <lineage>
        <taxon>Eukaryota</taxon>
        <taxon>Fungi</taxon>
        <taxon>Dikarya</taxon>
        <taxon>Ascomycota</taxon>
        <taxon>Pezizomycotina</taxon>
        <taxon>Sordariomycetes</taxon>
        <taxon>Sordariomycetidae</taxon>
        <taxon>Diaporthales</taxon>
        <taxon>Diaporthaceae</taxon>
        <taxon>Diaporthe</taxon>
    </lineage>
</organism>